<protein>
    <submittedName>
        <fullName evidence="1">Uncharacterized protein</fullName>
    </submittedName>
</protein>
<dbReference type="InterPro" id="IPR011043">
    <property type="entry name" value="Gal_Oxase/kelch_b-propeller"/>
</dbReference>
<organism evidence="1">
    <name type="scientific">Arundo donax</name>
    <name type="common">Giant reed</name>
    <name type="synonym">Donax arundinaceus</name>
    <dbReference type="NCBI Taxonomy" id="35708"/>
    <lineage>
        <taxon>Eukaryota</taxon>
        <taxon>Viridiplantae</taxon>
        <taxon>Streptophyta</taxon>
        <taxon>Embryophyta</taxon>
        <taxon>Tracheophyta</taxon>
        <taxon>Spermatophyta</taxon>
        <taxon>Magnoliopsida</taxon>
        <taxon>Liliopsida</taxon>
        <taxon>Poales</taxon>
        <taxon>Poaceae</taxon>
        <taxon>PACMAD clade</taxon>
        <taxon>Arundinoideae</taxon>
        <taxon>Arundineae</taxon>
        <taxon>Arundo</taxon>
    </lineage>
</organism>
<dbReference type="AlphaFoldDB" id="A0A0A8Y873"/>
<proteinExistence type="predicted"/>
<evidence type="ECO:0000313" key="1">
    <source>
        <dbReference type="EMBL" id="JAD21410.1"/>
    </source>
</evidence>
<dbReference type="PANTHER" id="PTHR35546:SF105">
    <property type="entry name" value="OS05G0139200 PROTEIN"/>
    <property type="match status" value="1"/>
</dbReference>
<name>A0A0A8Y873_ARUDO</name>
<dbReference type="EMBL" id="GBRH01276485">
    <property type="protein sequence ID" value="JAD21410.1"/>
    <property type="molecule type" value="Transcribed_RNA"/>
</dbReference>
<dbReference type="SUPFAM" id="SSF50965">
    <property type="entry name" value="Galactose oxidase, central domain"/>
    <property type="match status" value="1"/>
</dbReference>
<dbReference type="PANTHER" id="PTHR35546">
    <property type="entry name" value="F-BOX PROTEIN INTERACTION DOMAIN PROTEIN-RELATED"/>
    <property type="match status" value="1"/>
</dbReference>
<sequence length="104" mass="11539">MAISPHFHVFEFVETDAEAMHGNVFVDGLEIYSSETGEWAYRDSGWSDDASLCDDLSTVFLKGFLHVFASVHQDVLVVDTEGKVWKTIPVPHGNDDSFIGTCTI</sequence>
<reference evidence="1" key="2">
    <citation type="journal article" date="2015" name="Data Brief">
        <title>Shoot transcriptome of the giant reed, Arundo donax.</title>
        <authorList>
            <person name="Barrero R.A."/>
            <person name="Guerrero F.D."/>
            <person name="Moolhuijzen P."/>
            <person name="Goolsby J.A."/>
            <person name="Tidwell J."/>
            <person name="Bellgard S.E."/>
            <person name="Bellgard M.I."/>
        </authorList>
    </citation>
    <scope>NUCLEOTIDE SEQUENCE</scope>
    <source>
        <tissue evidence="1">Shoot tissue taken approximately 20 cm above the soil surface</tissue>
    </source>
</reference>
<dbReference type="InterPro" id="IPR055290">
    <property type="entry name" value="At3g26010-like"/>
</dbReference>
<reference evidence="1" key="1">
    <citation type="submission" date="2014-09" db="EMBL/GenBank/DDBJ databases">
        <authorList>
            <person name="Magalhaes I.L.F."/>
            <person name="Oliveira U."/>
            <person name="Santos F.R."/>
            <person name="Vidigal T.H.D.A."/>
            <person name="Brescovit A.D."/>
            <person name="Santos A.J."/>
        </authorList>
    </citation>
    <scope>NUCLEOTIDE SEQUENCE</scope>
    <source>
        <tissue evidence="1">Shoot tissue taken approximately 20 cm above the soil surface</tissue>
    </source>
</reference>
<accession>A0A0A8Y873</accession>